<protein>
    <submittedName>
        <fullName evidence="2">Uncharacterized protein</fullName>
    </submittedName>
</protein>
<dbReference type="AlphaFoldDB" id="A0A7N0VLS6"/>
<dbReference type="GO" id="GO:0051983">
    <property type="term" value="P:regulation of chromosome segregation"/>
    <property type="evidence" value="ECO:0007669"/>
    <property type="project" value="InterPro"/>
</dbReference>
<keyword evidence="3" id="KW-1185">Reference proteome</keyword>
<organism evidence="2 3">
    <name type="scientific">Kalanchoe fedtschenkoi</name>
    <name type="common">Lavender scallops</name>
    <name type="synonym">South American air plant</name>
    <dbReference type="NCBI Taxonomy" id="63787"/>
    <lineage>
        <taxon>Eukaryota</taxon>
        <taxon>Viridiplantae</taxon>
        <taxon>Streptophyta</taxon>
        <taxon>Embryophyta</taxon>
        <taxon>Tracheophyta</taxon>
        <taxon>Spermatophyta</taxon>
        <taxon>Magnoliopsida</taxon>
        <taxon>eudicotyledons</taxon>
        <taxon>Gunneridae</taxon>
        <taxon>Pentapetalae</taxon>
        <taxon>Saxifragales</taxon>
        <taxon>Crassulaceae</taxon>
        <taxon>Kalanchoe</taxon>
    </lineage>
</organism>
<name>A0A7N0VLS6_KALFE</name>
<feature type="coiled-coil region" evidence="1">
    <location>
        <begin position="57"/>
        <end position="104"/>
    </location>
</feature>
<evidence type="ECO:0000313" key="3">
    <source>
        <dbReference type="Proteomes" id="UP000594263"/>
    </source>
</evidence>
<dbReference type="InterPro" id="IPR044951">
    <property type="entry name" value="SPC24-like"/>
</dbReference>
<dbReference type="PANTHER" id="PTHR35730">
    <property type="entry name" value="KINETOCHORE PROTEIN SPC24 HOMOLOG-RELATED"/>
    <property type="match status" value="1"/>
</dbReference>
<evidence type="ECO:0000256" key="1">
    <source>
        <dbReference type="SAM" id="Coils"/>
    </source>
</evidence>
<reference evidence="2" key="1">
    <citation type="submission" date="2021-01" db="UniProtKB">
        <authorList>
            <consortium name="EnsemblPlants"/>
        </authorList>
    </citation>
    <scope>IDENTIFICATION</scope>
</reference>
<dbReference type="Proteomes" id="UP000594263">
    <property type="component" value="Unplaced"/>
</dbReference>
<dbReference type="PANTHER" id="PTHR35730:SF2">
    <property type="entry name" value="KINETOCHORE PROTEIN SPC24 HOMOLOG-RELATED"/>
    <property type="match status" value="1"/>
</dbReference>
<accession>A0A7N0VLS6</accession>
<proteinExistence type="predicted"/>
<dbReference type="Gramene" id="Kaladp1260s0002.1.v1.1">
    <property type="protein sequence ID" value="Kaladp1260s0002.1.v1.1"/>
    <property type="gene ID" value="Kaladp1260s0002.v1.1"/>
</dbReference>
<sequence length="106" mass="12032">MDMSYSIDVDKLTTFGDDLSECLKDGKDFNNLAMCLKHSAPLQSSCNSDYNGILSSIQDYQKKINACKRQCEKTISEVIDDLEITSLERELADEEKREKSVGEELR</sequence>
<evidence type="ECO:0000313" key="2">
    <source>
        <dbReference type="EnsemblPlants" id="Kaladp1260s0002.1.v1.1"/>
    </source>
</evidence>
<dbReference type="EnsemblPlants" id="Kaladp1260s0002.1.v1.1">
    <property type="protein sequence ID" value="Kaladp1260s0002.1.v1.1"/>
    <property type="gene ID" value="Kaladp1260s0002.v1.1"/>
</dbReference>
<dbReference type="OMA" id="CEIAIEY"/>
<keyword evidence="1" id="KW-0175">Coiled coil</keyword>